<dbReference type="GO" id="GO:0099604">
    <property type="term" value="F:ligand-gated calcium channel activity"/>
    <property type="evidence" value="ECO:0007669"/>
    <property type="project" value="TreeGrafter"/>
</dbReference>
<evidence type="ECO:0000313" key="2">
    <source>
        <dbReference type="EMBL" id="CAG2209309.1"/>
    </source>
</evidence>
<protein>
    <recommendedName>
        <fullName evidence="1">TRPM SLOG domain-containing protein</fullName>
    </recommendedName>
</protein>
<name>A0A8S3RRG4_MYTED</name>
<feature type="domain" description="TRPM SLOG" evidence="1">
    <location>
        <begin position="8"/>
        <end position="209"/>
    </location>
</feature>
<dbReference type="PANTHER" id="PTHR13800">
    <property type="entry name" value="TRANSIENT RECEPTOR POTENTIAL CATION CHANNEL, SUBFAMILY M, MEMBER 6"/>
    <property type="match status" value="1"/>
</dbReference>
<dbReference type="EMBL" id="CAJPWZ010001148">
    <property type="protein sequence ID" value="CAG2209309.1"/>
    <property type="molecule type" value="Genomic_DNA"/>
</dbReference>
<proteinExistence type="predicted"/>
<dbReference type="InterPro" id="IPR050927">
    <property type="entry name" value="TRPM"/>
</dbReference>
<comment type="caution">
    <text evidence="2">The sequence shown here is derived from an EMBL/GenBank/DDBJ whole genome shotgun (WGS) entry which is preliminary data.</text>
</comment>
<dbReference type="InterPro" id="IPR041491">
    <property type="entry name" value="TRPM_SLOG"/>
</dbReference>
<gene>
    <name evidence="2" type="ORF">MEDL_23442</name>
</gene>
<dbReference type="OrthoDB" id="10029073at2759"/>
<evidence type="ECO:0000313" key="3">
    <source>
        <dbReference type="Proteomes" id="UP000683360"/>
    </source>
</evidence>
<dbReference type="Proteomes" id="UP000683360">
    <property type="component" value="Unassembled WGS sequence"/>
</dbReference>
<organism evidence="2 3">
    <name type="scientific">Mytilus edulis</name>
    <name type="common">Blue mussel</name>
    <dbReference type="NCBI Taxonomy" id="6550"/>
    <lineage>
        <taxon>Eukaryota</taxon>
        <taxon>Metazoa</taxon>
        <taxon>Spiralia</taxon>
        <taxon>Lophotrochozoa</taxon>
        <taxon>Mollusca</taxon>
        <taxon>Bivalvia</taxon>
        <taxon>Autobranchia</taxon>
        <taxon>Pteriomorphia</taxon>
        <taxon>Mytilida</taxon>
        <taxon>Mytiloidea</taxon>
        <taxon>Mytilidae</taxon>
        <taxon>Mytilinae</taxon>
        <taxon>Mytilus</taxon>
    </lineage>
</organism>
<dbReference type="AlphaFoldDB" id="A0A8S3RRG4"/>
<sequence length="432" mass="49266">MQKQHRDPEPPKLVLSIIGDSKSFVPKPWITSVFKQGLIETAKGAKDSLILYKGSSEKVSCIVREAVEDFNKLQSEGDDVFISLVGILPEESMCETCIHLHDKNKTKYGWDYWQKKNSDCLLGEIYHVWIEERGSYAVFHASVLKKIVQNKISFMTLEKKALQWNVPVLTIVAEGDLDTIEAVNQVLKQDLPILIIKGSGKAADFIAEFIENDKISITEYIKDKTPLLFGIASHDLMKREFVSKGSQKNQQNDLESIMKAIQHNKSLITILDVNKHTHSRKMLSYYRASINAEQCLSAVSDTYKTLPADNKKVKESLNEILTPSSLPLYYYIAYQLIQEMHGLKETTIENFNMLLKAAIVADRDEYVSVLLEEEGVEFEDIYFPDIYTETIRSQQKAKTALQNVFKWGSSTVIQKFKEFCFPTKEKKSQPGL</sequence>
<reference evidence="2" key="1">
    <citation type="submission" date="2021-03" db="EMBL/GenBank/DDBJ databases">
        <authorList>
            <person name="Bekaert M."/>
        </authorList>
    </citation>
    <scope>NUCLEOTIDE SEQUENCE</scope>
</reference>
<dbReference type="PANTHER" id="PTHR13800:SF12">
    <property type="entry name" value="TRANSIENT RECEPTOR POTENTIAL CATION CHANNEL SUBFAMILY M MEMBER-LIKE 2"/>
    <property type="match status" value="1"/>
</dbReference>
<dbReference type="GO" id="GO:0005886">
    <property type="term" value="C:plasma membrane"/>
    <property type="evidence" value="ECO:0007669"/>
    <property type="project" value="TreeGrafter"/>
</dbReference>
<evidence type="ECO:0000259" key="1">
    <source>
        <dbReference type="Pfam" id="PF18139"/>
    </source>
</evidence>
<keyword evidence="3" id="KW-1185">Reference proteome</keyword>
<dbReference type="Pfam" id="PF18139">
    <property type="entry name" value="LSDAT_euk"/>
    <property type="match status" value="1"/>
</dbReference>
<accession>A0A8S3RRG4</accession>